<keyword evidence="8" id="KW-1185">Reference proteome</keyword>
<comment type="caution">
    <text evidence="7">The sequence shown here is derived from an EMBL/GenBank/DDBJ whole genome shotgun (WGS) entry which is preliminary data.</text>
</comment>
<dbReference type="SUPFAM" id="SSF46785">
    <property type="entry name" value="Winged helix' DNA-binding domain"/>
    <property type="match status" value="1"/>
</dbReference>
<reference evidence="7" key="1">
    <citation type="submission" date="2022-01" db="EMBL/GenBank/DDBJ databases">
        <authorList>
            <person name="Criscuolo A."/>
        </authorList>
    </citation>
    <scope>NUCLEOTIDE SEQUENCE</scope>
    <source>
        <strain evidence="7">CIP111893</strain>
    </source>
</reference>
<dbReference type="SMART" id="SM00419">
    <property type="entry name" value="HTH_CRP"/>
    <property type="match status" value="1"/>
</dbReference>
<dbReference type="InterPro" id="IPR018490">
    <property type="entry name" value="cNMP-bd_dom_sf"/>
</dbReference>
<dbReference type="PROSITE" id="PS50042">
    <property type="entry name" value="CNMP_BINDING_3"/>
    <property type="match status" value="1"/>
</dbReference>
<feature type="domain" description="HTH crp-type" evidence="6">
    <location>
        <begin position="151"/>
        <end position="216"/>
    </location>
</feature>
<dbReference type="InterPro" id="IPR000595">
    <property type="entry name" value="cNMP-bd_dom"/>
</dbReference>
<keyword evidence="4" id="KW-0804">Transcription</keyword>
<dbReference type="PROSITE" id="PS51063">
    <property type="entry name" value="HTH_CRP_2"/>
    <property type="match status" value="1"/>
</dbReference>
<keyword evidence="2" id="KW-0238">DNA-binding</keyword>
<sequence length="230" mass="25493">MAHVLPELHSLFDIFPCFRTIPTEEWAAAKPHLRSFPAKSTLFRSDDAVHYTLFLISGTVQILNLTEGGREALTNRLSAGDICAMMVLSGLSDREYPGTITAETEVTVMFVEKKAFLHWIQVYAPIRNAVFGNILDGLIQLGSLLSDKMSQPLDFRLAETLLKLTSAQQPTVRITHQQLAVELGSAREVVSRVMGRMKKKGWIETGRGVVTVRQRGALTELIGDQVTEAV</sequence>
<dbReference type="SUPFAM" id="SSF51206">
    <property type="entry name" value="cAMP-binding domain-like"/>
    <property type="match status" value="1"/>
</dbReference>
<name>A0ABN8GAD4_9BACL</name>
<feature type="domain" description="Cyclic nucleotide-binding" evidence="5">
    <location>
        <begin position="34"/>
        <end position="137"/>
    </location>
</feature>
<dbReference type="Gene3D" id="1.10.10.10">
    <property type="entry name" value="Winged helix-like DNA-binding domain superfamily/Winged helix DNA-binding domain"/>
    <property type="match status" value="1"/>
</dbReference>
<dbReference type="Pfam" id="PF00027">
    <property type="entry name" value="cNMP_binding"/>
    <property type="match status" value="1"/>
</dbReference>
<evidence type="ECO:0000259" key="6">
    <source>
        <dbReference type="PROSITE" id="PS51063"/>
    </source>
</evidence>
<dbReference type="SMART" id="SM00100">
    <property type="entry name" value="cNMP"/>
    <property type="match status" value="1"/>
</dbReference>
<dbReference type="Proteomes" id="UP000838686">
    <property type="component" value="Unassembled WGS sequence"/>
</dbReference>
<evidence type="ECO:0000256" key="2">
    <source>
        <dbReference type="ARBA" id="ARBA00023125"/>
    </source>
</evidence>
<dbReference type="PANTHER" id="PTHR24567">
    <property type="entry name" value="CRP FAMILY TRANSCRIPTIONAL REGULATORY PROTEIN"/>
    <property type="match status" value="1"/>
</dbReference>
<dbReference type="PANTHER" id="PTHR24567:SF74">
    <property type="entry name" value="HTH-TYPE TRANSCRIPTIONAL REGULATOR ARCR"/>
    <property type="match status" value="1"/>
</dbReference>
<protein>
    <submittedName>
        <fullName evidence="7">cAMP-activated global transcriptional regulator CRP</fullName>
    </submittedName>
</protein>
<dbReference type="InterPro" id="IPR036388">
    <property type="entry name" value="WH-like_DNA-bd_sf"/>
</dbReference>
<dbReference type="InterPro" id="IPR036390">
    <property type="entry name" value="WH_DNA-bd_sf"/>
</dbReference>
<proteinExistence type="predicted"/>
<evidence type="ECO:0000313" key="7">
    <source>
        <dbReference type="EMBL" id="CAH1198905.1"/>
    </source>
</evidence>
<dbReference type="InterPro" id="IPR050397">
    <property type="entry name" value="Env_Response_Regulators"/>
</dbReference>
<evidence type="ECO:0000256" key="3">
    <source>
        <dbReference type="ARBA" id="ARBA00023159"/>
    </source>
</evidence>
<evidence type="ECO:0000313" key="8">
    <source>
        <dbReference type="Proteomes" id="UP000838686"/>
    </source>
</evidence>
<dbReference type="Pfam" id="PF13545">
    <property type="entry name" value="HTH_Crp_2"/>
    <property type="match status" value="1"/>
</dbReference>
<accession>A0ABN8GAD4</accession>
<evidence type="ECO:0000256" key="1">
    <source>
        <dbReference type="ARBA" id="ARBA00023015"/>
    </source>
</evidence>
<dbReference type="InterPro" id="IPR012318">
    <property type="entry name" value="HTH_CRP"/>
</dbReference>
<dbReference type="EMBL" id="CAKMMF010000005">
    <property type="protein sequence ID" value="CAH1198905.1"/>
    <property type="molecule type" value="Genomic_DNA"/>
</dbReference>
<keyword evidence="1" id="KW-0805">Transcription regulation</keyword>
<organism evidence="7 8">
    <name type="scientific">Paenibacillus plantiphilus</name>
    <dbReference type="NCBI Taxonomy" id="2905650"/>
    <lineage>
        <taxon>Bacteria</taxon>
        <taxon>Bacillati</taxon>
        <taxon>Bacillota</taxon>
        <taxon>Bacilli</taxon>
        <taxon>Bacillales</taxon>
        <taxon>Paenibacillaceae</taxon>
        <taxon>Paenibacillus</taxon>
    </lineage>
</organism>
<gene>
    <name evidence="7" type="primary">crp_1</name>
    <name evidence="7" type="ORF">PAECIP111893_01161</name>
</gene>
<dbReference type="CDD" id="cd00038">
    <property type="entry name" value="CAP_ED"/>
    <property type="match status" value="1"/>
</dbReference>
<keyword evidence="3" id="KW-0010">Activator</keyword>
<evidence type="ECO:0000256" key="4">
    <source>
        <dbReference type="ARBA" id="ARBA00023163"/>
    </source>
</evidence>
<dbReference type="InterPro" id="IPR014710">
    <property type="entry name" value="RmlC-like_jellyroll"/>
</dbReference>
<dbReference type="Gene3D" id="2.60.120.10">
    <property type="entry name" value="Jelly Rolls"/>
    <property type="match status" value="1"/>
</dbReference>
<evidence type="ECO:0000259" key="5">
    <source>
        <dbReference type="PROSITE" id="PS50042"/>
    </source>
</evidence>